<evidence type="ECO:0000313" key="6">
    <source>
        <dbReference type="Proteomes" id="UP000593910"/>
    </source>
</evidence>
<accession>A0A7M1AWB6</accession>
<dbReference type="Gene3D" id="3.30.450.90">
    <property type="match status" value="1"/>
</dbReference>
<evidence type="ECO:0000256" key="1">
    <source>
        <dbReference type="ARBA" id="ARBA00006611"/>
    </source>
</evidence>
<evidence type="ECO:0000259" key="4">
    <source>
        <dbReference type="PROSITE" id="PS00662"/>
    </source>
</evidence>
<dbReference type="GO" id="GO:0016887">
    <property type="term" value="F:ATP hydrolysis activity"/>
    <property type="evidence" value="ECO:0007669"/>
    <property type="project" value="TreeGrafter"/>
</dbReference>
<dbReference type="SMART" id="SM00382">
    <property type="entry name" value="AAA"/>
    <property type="match status" value="1"/>
</dbReference>
<keyword evidence="3" id="KW-0067">ATP-binding</keyword>
<dbReference type="FunFam" id="3.30.450.90:FF:000001">
    <property type="entry name" value="Type II secretion system ATPase GspE"/>
    <property type="match status" value="1"/>
</dbReference>
<dbReference type="PANTHER" id="PTHR30258:SF3">
    <property type="entry name" value="SLL1921 PROTEIN"/>
    <property type="match status" value="1"/>
</dbReference>
<evidence type="ECO:0000256" key="3">
    <source>
        <dbReference type="ARBA" id="ARBA00022840"/>
    </source>
</evidence>
<keyword evidence="6" id="KW-1185">Reference proteome</keyword>
<evidence type="ECO:0000313" key="5">
    <source>
        <dbReference type="EMBL" id="QOP41715.1"/>
    </source>
</evidence>
<dbReference type="InterPro" id="IPR003593">
    <property type="entry name" value="AAA+_ATPase"/>
</dbReference>
<dbReference type="GO" id="GO:0005886">
    <property type="term" value="C:plasma membrane"/>
    <property type="evidence" value="ECO:0007669"/>
    <property type="project" value="TreeGrafter"/>
</dbReference>
<dbReference type="InterPro" id="IPR027417">
    <property type="entry name" value="P-loop_NTPase"/>
</dbReference>
<dbReference type="Gene3D" id="3.40.50.300">
    <property type="entry name" value="P-loop containing nucleotide triphosphate hydrolases"/>
    <property type="match status" value="1"/>
</dbReference>
<dbReference type="Pfam" id="PF00437">
    <property type="entry name" value="T2SSE"/>
    <property type="match status" value="1"/>
</dbReference>
<organism evidence="5 6">
    <name type="scientific">Sulfurimonas marina</name>
    <dbReference type="NCBI Taxonomy" id="2590551"/>
    <lineage>
        <taxon>Bacteria</taxon>
        <taxon>Pseudomonadati</taxon>
        <taxon>Campylobacterota</taxon>
        <taxon>Epsilonproteobacteria</taxon>
        <taxon>Campylobacterales</taxon>
        <taxon>Sulfurimonadaceae</taxon>
        <taxon>Sulfurimonas</taxon>
    </lineage>
</organism>
<keyword evidence="2" id="KW-0547">Nucleotide-binding</keyword>
<dbReference type="AlphaFoldDB" id="A0A7M1AWB6"/>
<dbReference type="KEGG" id="smax:FJR03_08185"/>
<dbReference type="Proteomes" id="UP000593910">
    <property type="component" value="Chromosome"/>
</dbReference>
<comment type="similarity">
    <text evidence="1">Belongs to the GSP E family.</text>
</comment>
<dbReference type="PROSITE" id="PS00662">
    <property type="entry name" value="T2SP_E"/>
    <property type="match status" value="1"/>
</dbReference>
<proteinExistence type="inferred from homology"/>
<dbReference type="InterPro" id="IPR001482">
    <property type="entry name" value="T2SS/T4SS_dom"/>
</dbReference>
<name>A0A7M1AWB6_9BACT</name>
<dbReference type="FunFam" id="3.40.50.300:FF:000398">
    <property type="entry name" value="Type IV pilus assembly ATPase PilB"/>
    <property type="match status" value="1"/>
</dbReference>
<dbReference type="EMBL" id="CP041165">
    <property type="protein sequence ID" value="QOP41715.1"/>
    <property type="molecule type" value="Genomic_DNA"/>
</dbReference>
<protein>
    <submittedName>
        <fullName evidence="5">Type II/IV secretion system protein</fullName>
    </submittedName>
</protein>
<reference evidence="5 6" key="1">
    <citation type="submission" date="2019-06" db="EMBL/GenBank/DDBJ databases">
        <title>Sulfurimonas gotlandica sp. nov., a chemoautotrophic and psychrotolerant epsilonproteobacterium isolated from a pelagic redoxcline, and an emended description of the genus Sulfurimonas.</title>
        <authorList>
            <person name="Wang S."/>
            <person name="Jiang L."/>
            <person name="Shao Z."/>
        </authorList>
    </citation>
    <scope>NUCLEOTIDE SEQUENCE [LARGE SCALE GENOMIC DNA]</scope>
    <source>
        <strain evidence="5 6">B2</strain>
    </source>
</reference>
<dbReference type="RefSeq" id="WP_193113034.1">
    <property type="nucleotide sequence ID" value="NZ_CP041165.1"/>
</dbReference>
<gene>
    <name evidence="5" type="ORF">FJR03_08185</name>
</gene>
<dbReference type="PANTHER" id="PTHR30258">
    <property type="entry name" value="TYPE II SECRETION SYSTEM PROTEIN GSPE-RELATED"/>
    <property type="match status" value="1"/>
</dbReference>
<sequence length="506" mass="57210">MLNIEALHNLHLEPLEIEELDTNLSVKNYLLFSEYAEEVAAFTSKRYLVEASNYYTKLEQEYPLYMLDEDSFDRLYNRFLELRTDKEIETMKGDRQEEVDEEDELSLTDFLRTSTDILTSEESAPIIKFVNALFYQAVKKRASDIHIEVHENKGEVRFRIDGMLTKNADLDKKIVNLIVSRIKVISNLDISEKRIPQDGRTQIKIAGEVLDIRVSILPTFYGERVVMRLLMQSSQIPDISELGFNDSMISDVKKLLRSSHGIILVTGPTGSGKTTSLHSFLREVEEPHKNLITVEDPVEYKSDNISQIQVNEKVGLTFASALRSILRQDPDVIMIGEIRDEETATIAVRAALTGHLVFSTLHTNSAAATISRLADMNIEPFLISSSLLGILAQRLVRVLCPHCKEEDELAENFSEDYDLPRDAKIYKSCGCKECNYTGYAGRRSIGELLIMNDNVKDLLKTTTDEHTIKTALEADGLKTIAKQLRMMLINGETSLDEAIRIGIGHG</sequence>
<feature type="domain" description="Bacterial type II secretion system protein E" evidence="4">
    <location>
        <begin position="326"/>
        <end position="340"/>
    </location>
</feature>
<dbReference type="CDD" id="cd01129">
    <property type="entry name" value="PulE-GspE-like"/>
    <property type="match status" value="1"/>
</dbReference>
<evidence type="ECO:0000256" key="2">
    <source>
        <dbReference type="ARBA" id="ARBA00022741"/>
    </source>
</evidence>
<dbReference type="GO" id="GO:0005524">
    <property type="term" value="F:ATP binding"/>
    <property type="evidence" value="ECO:0007669"/>
    <property type="project" value="UniProtKB-KW"/>
</dbReference>
<dbReference type="SUPFAM" id="SSF52540">
    <property type="entry name" value="P-loop containing nucleoside triphosphate hydrolases"/>
    <property type="match status" value="1"/>
</dbReference>